<feature type="compositionally biased region" description="Polar residues" evidence="7">
    <location>
        <begin position="622"/>
        <end position="636"/>
    </location>
</feature>
<organism evidence="10 11">
    <name type="scientific">Bison bison bison</name>
    <name type="common">North American plains bison</name>
    <dbReference type="NCBI Taxonomy" id="43346"/>
    <lineage>
        <taxon>Eukaryota</taxon>
        <taxon>Metazoa</taxon>
        <taxon>Chordata</taxon>
        <taxon>Craniata</taxon>
        <taxon>Vertebrata</taxon>
        <taxon>Euteleostomi</taxon>
        <taxon>Mammalia</taxon>
        <taxon>Eutheria</taxon>
        <taxon>Laurasiatheria</taxon>
        <taxon>Artiodactyla</taxon>
        <taxon>Ruminantia</taxon>
        <taxon>Pecora</taxon>
        <taxon>Bovidae</taxon>
        <taxon>Bovinae</taxon>
        <taxon>Bison</taxon>
    </lineage>
</organism>
<dbReference type="PANTHER" id="PTHR19302:SF70">
    <property type="entry name" value="GAMMA-TUBULIN COMPLEX COMPONENT 6"/>
    <property type="match status" value="1"/>
</dbReference>
<keyword evidence="4 6" id="KW-0493">Microtubule</keyword>
<dbReference type="GO" id="GO:0043015">
    <property type="term" value="F:gamma-tubulin binding"/>
    <property type="evidence" value="ECO:0007669"/>
    <property type="project" value="InterPro"/>
</dbReference>
<evidence type="ECO:0000256" key="2">
    <source>
        <dbReference type="ARBA" id="ARBA00010337"/>
    </source>
</evidence>
<dbReference type="RefSeq" id="XP_010840417.1">
    <property type="nucleotide sequence ID" value="XM_010842115.1"/>
</dbReference>
<dbReference type="InterPro" id="IPR042241">
    <property type="entry name" value="GCP_C_sf"/>
</dbReference>
<comment type="function">
    <text evidence="6">Component of the gamma-tubulin ring complex (gTuRC) which mediates microtubule nucleation.</text>
</comment>
<feature type="domain" description="Gamma tubulin complex component C-terminal" evidence="8">
    <location>
        <begin position="747"/>
        <end position="880"/>
    </location>
</feature>
<dbReference type="PANTHER" id="PTHR19302">
    <property type="entry name" value="GAMMA TUBULIN COMPLEX PROTEIN"/>
    <property type="match status" value="1"/>
</dbReference>
<dbReference type="Pfam" id="PF04130">
    <property type="entry name" value="GCP_C_terminal"/>
    <property type="match status" value="2"/>
</dbReference>
<evidence type="ECO:0000313" key="11">
    <source>
        <dbReference type="RefSeq" id="XP_010840417.1"/>
    </source>
</evidence>
<evidence type="ECO:0000256" key="1">
    <source>
        <dbReference type="ARBA" id="ARBA00004300"/>
    </source>
</evidence>
<dbReference type="GO" id="GO:0007020">
    <property type="term" value="P:microtubule nucleation"/>
    <property type="evidence" value="ECO:0007669"/>
    <property type="project" value="InterPro"/>
</dbReference>
<dbReference type="GO" id="GO:0051225">
    <property type="term" value="P:spindle assembly"/>
    <property type="evidence" value="ECO:0007669"/>
    <property type="project" value="TreeGrafter"/>
</dbReference>
<evidence type="ECO:0000313" key="10">
    <source>
        <dbReference type="Proteomes" id="UP000515208"/>
    </source>
</evidence>
<dbReference type="GO" id="GO:0005813">
    <property type="term" value="C:centrosome"/>
    <property type="evidence" value="ECO:0007669"/>
    <property type="project" value="UniProtKB-SubCell"/>
</dbReference>
<dbReference type="CTD" id="85378"/>
<keyword evidence="10" id="KW-1185">Reference proteome</keyword>
<feature type="compositionally biased region" description="Pro residues" evidence="7">
    <location>
        <begin position="533"/>
        <end position="544"/>
    </location>
</feature>
<gene>
    <name evidence="11" type="primary">TUBGCP6</name>
</gene>
<evidence type="ECO:0000256" key="7">
    <source>
        <dbReference type="SAM" id="MobiDB-lite"/>
    </source>
</evidence>
<dbReference type="GO" id="GO:0005874">
    <property type="term" value="C:microtubule"/>
    <property type="evidence" value="ECO:0007669"/>
    <property type="project" value="UniProtKB-KW"/>
</dbReference>
<dbReference type="GO" id="GO:0051321">
    <property type="term" value="P:meiotic cell cycle"/>
    <property type="evidence" value="ECO:0007669"/>
    <property type="project" value="TreeGrafter"/>
</dbReference>
<evidence type="ECO:0000256" key="3">
    <source>
        <dbReference type="ARBA" id="ARBA00022490"/>
    </source>
</evidence>
<evidence type="ECO:0000256" key="4">
    <source>
        <dbReference type="ARBA" id="ARBA00022701"/>
    </source>
</evidence>
<comment type="similarity">
    <text evidence="2 6">Belongs to the TUBGCP family.</text>
</comment>
<evidence type="ECO:0000259" key="9">
    <source>
        <dbReference type="Pfam" id="PF17681"/>
    </source>
</evidence>
<feature type="domain" description="Gamma tubulin complex component C-terminal" evidence="8">
    <location>
        <begin position="887"/>
        <end position="1001"/>
    </location>
</feature>
<feature type="region of interest" description="Disordered" evidence="7">
    <location>
        <begin position="203"/>
        <end position="265"/>
    </location>
</feature>
<dbReference type="GO" id="GO:0000922">
    <property type="term" value="C:spindle pole"/>
    <property type="evidence" value="ECO:0007669"/>
    <property type="project" value="InterPro"/>
</dbReference>
<dbReference type="GeneID" id="104990145"/>
<dbReference type="GO" id="GO:0000930">
    <property type="term" value="C:gamma-tubulin complex"/>
    <property type="evidence" value="ECO:0007669"/>
    <property type="project" value="TreeGrafter"/>
</dbReference>
<protein>
    <recommendedName>
        <fullName evidence="6">Gamma-tubulin complex component</fullName>
    </recommendedName>
</protein>
<dbReference type="KEGG" id="bbis:104990145"/>
<dbReference type="Pfam" id="PF17681">
    <property type="entry name" value="GCP_N_terminal"/>
    <property type="match status" value="1"/>
</dbReference>
<proteinExistence type="inferred from homology"/>
<reference evidence="11" key="1">
    <citation type="submission" date="2025-08" db="UniProtKB">
        <authorList>
            <consortium name="RefSeq"/>
        </authorList>
    </citation>
    <scope>IDENTIFICATION</scope>
    <source>
        <tissue evidence="11">Blood</tissue>
    </source>
</reference>
<dbReference type="Proteomes" id="UP000515208">
    <property type="component" value="Unplaced"/>
</dbReference>
<dbReference type="InterPro" id="IPR007259">
    <property type="entry name" value="GCP"/>
</dbReference>
<keyword evidence="5 6" id="KW-0206">Cytoskeleton</keyword>
<dbReference type="InterPro" id="IPR041470">
    <property type="entry name" value="GCP_N"/>
</dbReference>
<dbReference type="OrthoDB" id="775571at2759"/>
<dbReference type="Gene3D" id="1.20.120.1900">
    <property type="entry name" value="Gamma-tubulin complex, C-terminal domain"/>
    <property type="match status" value="2"/>
</dbReference>
<evidence type="ECO:0000259" key="8">
    <source>
        <dbReference type="Pfam" id="PF04130"/>
    </source>
</evidence>
<dbReference type="GO" id="GO:0000278">
    <property type="term" value="P:mitotic cell cycle"/>
    <property type="evidence" value="ECO:0007669"/>
    <property type="project" value="TreeGrafter"/>
</dbReference>
<feature type="region of interest" description="Disordered" evidence="7">
    <location>
        <begin position="532"/>
        <end position="642"/>
    </location>
</feature>
<keyword evidence="3 6" id="KW-0963">Cytoplasm</keyword>
<sequence>AVLKLDYVDRQGRAWVFCPPGLPASVYRYLAELCGVGTTLQGSGGGEPRAAFPTGVKLLSYLYQEALDNCSNEHYPVLLSLLKTSCEPYTRFIHDWVYSGVFRDVYGEFMIQVNHEYLGFRGRWGLLPGEDAAVGRVRAALRLRSPAASARLRTWGWGWGSGWGSGSHPPRLPPHVLLVPFQGMLEAVAEGRPLEQPAILPGACSQTSAHSRAGDQASFLGPVPPDRGGSCDPGREEPREAAPAGPHGQSTLMLQPLKSPGAGAYGTGPGAGLLWGQAEEPGPFAGLSLRDFLPAAQGTEAGLSGAAPVLEEALQTIGSDLPPMAPSTAMDLTPVRPQEYDFRTVLRPTVAASGSAGALQTAGGSPGSRGQQLQEDTQVPLDTCGLDPPQHPSPLEERCLATAQVLGAEPGVPRGGCASGMTPSRPRWNVHGHVSDASIRVGENVWDVAPSRPRWNVHGHVSDASIRVGENVWDVAPSRPRWNVHGHVSDASIRVGENVWDVAPSRPRWNVHGHVSQSSVVLGVLSGEAEPNLPRPPLCPPDPGPQLGLSSGAQGPAQEHTLQLPAEAASGSSSAQVVGPGPGHGEEGGPQASLSAEAVPAALGDGTLEEPGLGMSEDSRDLSPSSQENADVQSSPDAGEAAAQLWDREQAYLVGLAGQYRLEQYPDSYEAMSEPPVARLLHHGLPRAFALPEDAGVPSDADESAVQLSELLPLPVLMKHSVTAPLAAHVSLVNKAVVDYFFVELNLGAHFEALRHFLLMEDGEFAQSLSDLLFEKLGAGQTPGELLSPLVLNSVLSKALQYSLHGDSPHAANLSFALKFLPETFAPNAPDVLSCLELRYKVDWPLNIVVTEGCLSRYGGIFSFLLQLKLMMWTLKDVCFHLKRTASVGDLEEIQRAHAEYLHKAVFRGLLTEKAAPVMNVIHSVFSLVLKFRSQLISQPWGPAGGPRGPEHPNFALMQQSYSAFKYYSHFLFKVVSKLVNRGYQPHLEDFLLRINFNNYYQDA</sequence>
<accession>A0A6P3HLU6</accession>
<feature type="compositionally biased region" description="Low complexity" evidence="7">
    <location>
        <begin position="565"/>
        <end position="579"/>
    </location>
</feature>
<feature type="non-terminal residue" evidence="11">
    <location>
        <position position="1"/>
    </location>
</feature>
<feature type="domain" description="Gamma tubulin complex component protein N-terminal" evidence="9">
    <location>
        <begin position="55"/>
        <end position="116"/>
    </location>
</feature>
<evidence type="ECO:0000256" key="5">
    <source>
        <dbReference type="ARBA" id="ARBA00023212"/>
    </source>
</evidence>
<dbReference type="GO" id="GO:0051011">
    <property type="term" value="F:microtubule minus-end binding"/>
    <property type="evidence" value="ECO:0007669"/>
    <property type="project" value="TreeGrafter"/>
</dbReference>
<comment type="subcellular location">
    <subcellularLocation>
        <location evidence="1">Cytoplasm</location>
        <location evidence="1">Cytoskeleton</location>
        <location evidence="1">Microtubule organizing center</location>
        <location evidence="1">Centrosome</location>
    </subcellularLocation>
</comment>
<dbReference type="InterPro" id="IPR040457">
    <property type="entry name" value="GCP_C"/>
</dbReference>
<dbReference type="GO" id="GO:0031122">
    <property type="term" value="P:cytoplasmic microtubule organization"/>
    <property type="evidence" value="ECO:0007669"/>
    <property type="project" value="TreeGrafter"/>
</dbReference>
<dbReference type="AlphaFoldDB" id="A0A6P3HLU6"/>
<evidence type="ECO:0000256" key="6">
    <source>
        <dbReference type="RuleBase" id="RU363050"/>
    </source>
</evidence>
<name>A0A6P3HLU6_BISBB</name>